<dbReference type="InterPro" id="IPR007387">
    <property type="entry name" value="TRAP_DctQ"/>
</dbReference>
<feature type="domain" description="Tripartite ATP-independent periplasmic transporters DctQ component" evidence="10">
    <location>
        <begin position="36"/>
        <end position="163"/>
    </location>
</feature>
<evidence type="ECO:0000256" key="7">
    <source>
        <dbReference type="ARBA" id="ARBA00023136"/>
    </source>
</evidence>
<keyword evidence="3" id="KW-1003">Cell membrane</keyword>
<keyword evidence="6 9" id="KW-1133">Transmembrane helix</keyword>
<dbReference type="AlphaFoldDB" id="A0A317CPQ7"/>
<evidence type="ECO:0000256" key="6">
    <source>
        <dbReference type="ARBA" id="ARBA00022989"/>
    </source>
</evidence>
<proteinExistence type="inferred from homology"/>
<dbReference type="GO" id="GO:0022857">
    <property type="term" value="F:transmembrane transporter activity"/>
    <property type="evidence" value="ECO:0007669"/>
    <property type="project" value="UniProtKB-UniRule"/>
</dbReference>
<keyword evidence="5 9" id="KW-0812">Transmembrane</keyword>
<evidence type="ECO:0000313" key="11">
    <source>
        <dbReference type="EMBL" id="PWR00666.1"/>
    </source>
</evidence>
<evidence type="ECO:0000256" key="5">
    <source>
        <dbReference type="ARBA" id="ARBA00022692"/>
    </source>
</evidence>
<organism evidence="11 12">
    <name type="scientific">Leucothrix pacifica</name>
    <dbReference type="NCBI Taxonomy" id="1247513"/>
    <lineage>
        <taxon>Bacteria</taxon>
        <taxon>Pseudomonadati</taxon>
        <taxon>Pseudomonadota</taxon>
        <taxon>Gammaproteobacteria</taxon>
        <taxon>Thiotrichales</taxon>
        <taxon>Thiotrichaceae</taxon>
        <taxon>Leucothrix</taxon>
    </lineage>
</organism>
<accession>A0A317CPQ7</accession>
<evidence type="ECO:0000313" key="12">
    <source>
        <dbReference type="Proteomes" id="UP000245539"/>
    </source>
</evidence>
<keyword evidence="2 9" id="KW-0813">Transport</keyword>
<sequence length="177" mass="19586">MSQVSSVTTDEPRGAVIGQWLNRLLGFTAALVMFTMMMVTFVDVVGRGFDHPVPGGFEITEFLLASLIFLGLPLVTAEGGHVEVDLLDSVIPNWFKSFQRVLIGLVNIGAIGLLSYLMWQFAFRTYKYNDTTAVLEIPYAGLTFLMAVCCTLATLALIVMLFTSRSRLTNKDNEYQA</sequence>
<keyword evidence="12" id="KW-1185">Reference proteome</keyword>
<evidence type="ECO:0000256" key="9">
    <source>
        <dbReference type="RuleBase" id="RU369079"/>
    </source>
</evidence>
<dbReference type="Pfam" id="PF04290">
    <property type="entry name" value="DctQ"/>
    <property type="match status" value="1"/>
</dbReference>
<comment type="function">
    <text evidence="9">Part of the tripartite ATP-independent periplasmic (TRAP) transport system.</text>
</comment>
<comment type="subunit">
    <text evidence="9">The complex comprises the extracytoplasmic solute receptor protein and the two transmembrane proteins.</text>
</comment>
<keyword evidence="4 9" id="KW-0997">Cell inner membrane</keyword>
<keyword evidence="7 9" id="KW-0472">Membrane</keyword>
<dbReference type="OrthoDB" id="8559033at2"/>
<feature type="transmembrane region" description="Helical" evidence="9">
    <location>
        <begin position="139"/>
        <end position="162"/>
    </location>
</feature>
<comment type="caution">
    <text evidence="11">The sequence shown here is derived from an EMBL/GenBank/DDBJ whole genome shotgun (WGS) entry which is preliminary data.</text>
</comment>
<gene>
    <name evidence="11" type="ORF">DKW60_00210</name>
</gene>
<feature type="transmembrane region" description="Helical" evidence="9">
    <location>
        <begin position="20"/>
        <end position="42"/>
    </location>
</feature>
<protein>
    <recommendedName>
        <fullName evidence="9">TRAP transporter small permease protein</fullName>
    </recommendedName>
</protein>
<evidence type="ECO:0000256" key="1">
    <source>
        <dbReference type="ARBA" id="ARBA00004429"/>
    </source>
</evidence>
<name>A0A317CPQ7_9GAMM</name>
<comment type="similarity">
    <text evidence="8 9">Belongs to the TRAP transporter small permease family.</text>
</comment>
<dbReference type="EMBL" id="QGKM01000001">
    <property type="protein sequence ID" value="PWR00666.1"/>
    <property type="molecule type" value="Genomic_DNA"/>
</dbReference>
<evidence type="ECO:0000259" key="10">
    <source>
        <dbReference type="Pfam" id="PF04290"/>
    </source>
</evidence>
<feature type="transmembrane region" description="Helical" evidence="9">
    <location>
        <begin position="62"/>
        <end position="80"/>
    </location>
</feature>
<reference evidence="11 12" key="1">
    <citation type="submission" date="2018-05" db="EMBL/GenBank/DDBJ databases">
        <title>Leucothrix arctica sp. nov., isolated from Arctic seawater.</title>
        <authorList>
            <person name="Choi A."/>
            <person name="Baek K."/>
        </authorList>
    </citation>
    <scope>NUCLEOTIDE SEQUENCE [LARGE SCALE GENOMIC DNA]</scope>
    <source>
        <strain evidence="11 12">JCM 18388</strain>
    </source>
</reference>
<evidence type="ECO:0000256" key="3">
    <source>
        <dbReference type="ARBA" id="ARBA00022475"/>
    </source>
</evidence>
<dbReference type="GO" id="GO:0005886">
    <property type="term" value="C:plasma membrane"/>
    <property type="evidence" value="ECO:0007669"/>
    <property type="project" value="UniProtKB-SubCell"/>
</dbReference>
<feature type="transmembrane region" description="Helical" evidence="9">
    <location>
        <begin position="101"/>
        <end position="119"/>
    </location>
</feature>
<dbReference type="PANTHER" id="PTHR35011">
    <property type="entry name" value="2,3-DIKETO-L-GULONATE TRAP TRANSPORTER SMALL PERMEASE PROTEIN YIAM"/>
    <property type="match status" value="1"/>
</dbReference>
<evidence type="ECO:0000256" key="4">
    <source>
        <dbReference type="ARBA" id="ARBA00022519"/>
    </source>
</evidence>
<evidence type="ECO:0000256" key="8">
    <source>
        <dbReference type="ARBA" id="ARBA00038436"/>
    </source>
</evidence>
<dbReference type="RefSeq" id="WP_109835647.1">
    <property type="nucleotide sequence ID" value="NZ_QGKM01000001.1"/>
</dbReference>
<dbReference type="InterPro" id="IPR055348">
    <property type="entry name" value="DctQ"/>
</dbReference>
<comment type="subcellular location">
    <subcellularLocation>
        <location evidence="1 9">Cell inner membrane</location>
        <topology evidence="1 9">Multi-pass membrane protein</topology>
    </subcellularLocation>
</comment>
<evidence type="ECO:0000256" key="2">
    <source>
        <dbReference type="ARBA" id="ARBA00022448"/>
    </source>
</evidence>
<dbReference type="Proteomes" id="UP000245539">
    <property type="component" value="Unassembled WGS sequence"/>
</dbReference>